<proteinExistence type="predicted"/>
<feature type="region of interest" description="Disordered" evidence="1">
    <location>
        <begin position="75"/>
        <end position="104"/>
    </location>
</feature>
<feature type="region of interest" description="Disordered" evidence="1">
    <location>
        <begin position="648"/>
        <end position="748"/>
    </location>
</feature>
<dbReference type="OrthoDB" id="10685660at2759"/>
<dbReference type="eggNOG" id="ENOG502QYXH">
    <property type="taxonomic scope" value="Eukaryota"/>
</dbReference>
<feature type="compositionally biased region" description="Basic and acidic residues" evidence="1">
    <location>
        <begin position="95"/>
        <end position="104"/>
    </location>
</feature>
<feature type="region of interest" description="Disordered" evidence="1">
    <location>
        <begin position="1"/>
        <end position="35"/>
    </location>
</feature>
<name>K0TK88_THAOC</name>
<feature type="compositionally biased region" description="Basic residues" evidence="1">
    <location>
        <begin position="289"/>
        <end position="304"/>
    </location>
</feature>
<keyword evidence="3" id="KW-1185">Reference proteome</keyword>
<evidence type="ECO:0000256" key="1">
    <source>
        <dbReference type="SAM" id="MobiDB-lite"/>
    </source>
</evidence>
<accession>K0TK88</accession>
<feature type="compositionally biased region" description="Basic and acidic residues" evidence="1">
    <location>
        <begin position="977"/>
        <end position="988"/>
    </location>
</feature>
<dbReference type="Proteomes" id="UP000266841">
    <property type="component" value="Unassembled WGS sequence"/>
</dbReference>
<feature type="region of interest" description="Disordered" evidence="1">
    <location>
        <begin position="967"/>
        <end position="988"/>
    </location>
</feature>
<dbReference type="AlphaFoldDB" id="K0TK88"/>
<feature type="compositionally biased region" description="Basic residues" evidence="1">
    <location>
        <begin position="685"/>
        <end position="698"/>
    </location>
</feature>
<feature type="compositionally biased region" description="Basic and acidic residues" evidence="1">
    <location>
        <begin position="10"/>
        <end position="35"/>
    </location>
</feature>
<gene>
    <name evidence="2" type="ORF">THAOC_00013</name>
</gene>
<dbReference type="EMBL" id="AGNL01000019">
    <property type="protein sequence ID" value="EJK78105.1"/>
    <property type="molecule type" value="Genomic_DNA"/>
</dbReference>
<organism evidence="2 3">
    <name type="scientific">Thalassiosira oceanica</name>
    <name type="common">Marine diatom</name>
    <dbReference type="NCBI Taxonomy" id="159749"/>
    <lineage>
        <taxon>Eukaryota</taxon>
        <taxon>Sar</taxon>
        <taxon>Stramenopiles</taxon>
        <taxon>Ochrophyta</taxon>
        <taxon>Bacillariophyta</taxon>
        <taxon>Coscinodiscophyceae</taxon>
        <taxon>Thalassiosirophycidae</taxon>
        <taxon>Thalassiosirales</taxon>
        <taxon>Thalassiosiraceae</taxon>
        <taxon>Thalassiosira</taxon>
    </lineage>
</organism>
<protein>
    <submittedName>
        <fullName evidence="2">Uncharacterized protein</fullName>
    </submittedName>
</protein>
<evidence type="ECO:0000313" key="3">
    <source>
        <dbReference type="Proteomes" id="UP000266841"/>
    </source>
</evidence>
<comment type="caution">
    <text evidence="2">The sequence shown here is derived from an EMBL/GenBank/DDBJ whole genome shotgun (WGS) entry which is preliminary data.</text>
</comment>
<feature type="non-terminal residue" evidence="2">
    <location>
        <position position="1"/>
    </location>
</feature>
<sequence>DLKTAAAVSLEREPQAREVVSRRGHDGAAARDEPAVDRVHSIPAGALGGGAEARGRSLFFYGHADRRVADLVVDPVPAGRDRDAHRRGQVRGQRPRPELLDHPPQRAQVLGGRLDVPLVRQELAVDRADRHAVAVVVLVLGERDGLEGHHRGHGGTVPEVAFPALLAAQRPAPRPGETVRRGPPRQTLGCVERVRAVGVAPGEYPAPVRGARRADVVPGRVASHDRHYVAPFVDVVVPRLYRRRRGGVLEGGVEMEPRHGFLTALVAVAAAAAVNEVTHRPPYRPREFLRRRHSKVGASKRRRSNGNSTTTRMTPSPSIEVMCVAFCSGTGEEDGQEHWDADADAIDDIEVPRLPAGLGDSMDGPSEGQPDAAAASPSGRKKRRPRSRVDAFQFKDLDGPEAKLEANQSLLSLSLRMSDACSELAKYTAVLSDDSPANKGRQAAAIANMQSAIVPFLHIASRNLRSVAMSFAPYGGCDNMARRNDTEVKRTKSSTGDRSVDVQMIDEFVRKSNVQLTHKLRRSLDGGGTGRTSAASHVVAPGETIEIIRPKDGSTYTRSEAITVATMYQKGSRERVNAMRAIASHGFCKSSAKTVYKLVHQVVDKKEEIKGDKFPRKGRPNLHFPPGMGPDQTVVRIIPEGERDLITVPVYKPGCEDDGSSKKRPAEDLTVDDDNDDEDTLRPVKASKSKKSRKHKKSKETPDYGETLSPRGKPAASKPASASAAGKPPPPSPPASRQTEASSKKTVEEIRATTEAEVINYPLPPPANGSQYTKREAVDLVLKTAKASVQRRWCMEAMIYRGYVPATVKTIYRVVHKEERGEPLLDTDWGGNGRPALLTNGEVDAIVSEMKGGGCEIFSRADIEKILIAAVREKHIRQGGSEDGARTKFPSATIKNYCTIAIAIVKGLSERIPYAVVAGRTTQGGVFAGGNASNLASSILPSVLPPSWPAHGRALTPGINAKNNADIAMPSRKKARGRESRAKKEATRTADLRLQWEPTVNKKHLRAIPLQIPREGQAISFMNYLAGEGIFGKATTLSPNEALLMKCIQTVVPFHEFWKEDNERALAVGLLLRYLRNTFVSDSAIKEADWFRQRFRNEVVNLLLDQHT</sequence>
<feature type="compositionally biased region" description="Low complexity" evidence="1">
    <location>
        <begin position="305"/>
        <end position="314"/>
    </location>
</feature>
<reference evidence="2 3" key="1">
    <citation type="journal article" date="2012" name="Genome Biol.">
        <title>Genome and low-iron response of an oceanic diatom adapted to chronic iron limitation.</title>
        <authorList>
            <person name="Lommer M."/>
            <person name="Specht M."/>
            <person name="Roy A.S."/>
            <person name="Kraemer L."/>
            <person name="Andreson R."/>
            <person name="Gutowska M.A."/>
            <person name="Wolf J."/>
            <person name="Bergner S.V."/>
            <person name="Schilhabel M.B."/>
            <person name="Klostermeier U.C."/>
            <person name="Beiko R.G."/>
            <person name="Rosenstiel P."/>
            <person name="Hippler M."/>
            <person name="Laroche J."/>
        </authorList>
    </citation>
    <scope>NUCLEOTIDE SEQUENCE [LARGE SCALE GENOMIC DNA]</scope>
    <source>
        <strain evidence="2 3">CCMP1005</strain>
    </source>
</reference>
<feature type="region of interest" description="Disordered" evidence="1">
    <location>
        <begin position="609"/>
        <end position="632"/>
    </location>
</feature>
<feature type="compositionally biased region" description="Low complexity" evidence="1">
    <location>
        <begin position="709"/>
        <end position="726"/>
    </location>
</feature>
<feature type="compositionally biased region" description="Acidic residues" evidence="1">
    <location>
        <begin position="669"/>
        <end position="679"/>
    </location>
</feature>
<feature type="region of interest" description="Disordered" evidence="1">
    <location>
        <begin position="353"/>
        <end position="388"/>
    </location>
</feature>
<evidence type="ECO:0000313" key="2">
    <source>
        <dbReference type="EMBL" id="EJK78105.1"/>
    </source>
</evidence>
<feature type="region of interest" description="Disordered" evidence="1">
    <location>
        <begin position="283"/>
        <end position="315"/>
    </location>
</feature>